<dbReference type="InterPro" id="IPR018843">
    <property type="entry name" value="Utp8_b-prop"/>
</dbReference>
<dbReference type="InterPro" id="IPR053881">
    <property type="entry name" value="Utp8_C"/>
</dbReference>
<dbReference type="STRING" id="683960.A0A1E3P5H1"/>
<protein>
    <recommendedName>
        <fullName evidence="5">U3 small nucleolar RNA-associated protein 8</fullName>
    </recommendedName>
</protein>
<evidence type="ECO:0000313" key="4">
    <source>
        <dbReference type="Proteomes" id="UP000094112"/>
    </source>
</evidence>
<organism evidence="3 4">
    <name type="scientific">Wickerhamomyces anomalus (strain ATCC 58044 / CBS 1984 / NCYC 433 / NRRL Y-366-8)</name>
    <name type="common">Yeast</name>
    <name type="synonym">Hansenula anomala</name>
    <dbReference type="NCBI Taxonomy" id="683960"/>
    <lineage>
        <taxon>Eukaryota</taxon>
        <taxon>Fungi</taxon>
        <taxon>Dikarya</taxon>
        <taxon>Ascomycota</taxon>
        <taxon>Saccharomycotina</taxon>
        <taxon>Saccharomycetes</taxon>
        <taxon>Phaffomycetales</taxon>
        <taxon>Wickerhamomycetaceae</taxon>
        <taxon>Wickerhamomyces</taxon>
    </lineage>
</organism>
<dbReference type="Pfam" id="PF10395">
    <property type="entry name" value="Utp8_b_propeller"/>
    <property type="match status" value="1"/>
</dbReference>
<reference evidence="3 4" key="1">
    <citation type="journal article" date="2016" name="Proc. Natl. Acad. Sci. U.S.A.">
        <title>Comparative genomics of biotechnologically important yeasts.</title>
        <authorList>
            <person name="Riley R."/>
            <person name="Haridas S."/>
            <person name="Wolfe K.H."/>
            <person name="Lopes M.R."/>
            <person name="Hittinger C.T."/>
            <person name="Goeker M."/>
            <person name="Salamov A.A."/>
            <person name="Wisecaver J.H."/>
            <person name="Long T.M."/>
            <person name="Calvey C.H."/>
            <person name="Aerts A.L."/>
            <person name="Barry K.W."/>
            <person name="Choi C."/>
            <person name="Clum A."/>
            <person name="Coughlan A.Y."/>
            <person name="Deshpande S."/>
            <person name="Douglass A.P."/>
            <person name="Hanson S.J."/>
            <person name="Klenk H.-P."/>
            <person name="LaButti K.M."/>
            <person name="Lapidus A."/>
            <person name="Lindquist E.A."/>
            <person name="Lipzen A.M."/>
            <person name="Meier-Kolthoff J.P."/>
            <person name="Ohm R.A."/>
            <person name="Otillar R.P."/>
            <person name="Pangilinan J.L."/>
            <person name="Peng Y."/>
            <person name="Rokas A."/>
            <person name="Rosa C.A."/>
            <person name="Scheuner C."/>
            <person name="Sibirny A.A."/>
            <person name="Slot J.C."/>
            <person name="Stielow J.B."/>
            <person name="Sun H."/>
            <person name="Kurtzman C.P."/>
            <person name="Blackwell M."/>
            <person name="Grigoriev I.V."/>
            <person name="Jeffries T.W."/>
        </authorList>
    </citation>
    <scope>NUCLEOTIDE SEQUENCE [LARGE SCALE GENOMIC DNA]</scope>
    <source>
        <strain evidence="4">ATCC 58044 / CBS 1984 / NCYC 433 / NRRL Y-366-8</strain>
    </source>
</reference>
<dbReference type="Pfam" id="PF22542">
    <property type="entry name" value="Utp8_C"/>
    <property type="match status" value="1"/>
</dbReference>
<dbReference type="OrthoDB" id="4055624at2759"/>
<dbReference type="EMBL" id="KV454209">
    <property type="protein sequence ID" value="ODQ60695.1"/>
    <property type="molecule type" value="Genomic_DNA"/>
</dbReference>
<dbReference type="GeneID" id="30200390"/>
<evidence type="ECO:0000259" key="2">
    <source>
        <dbReference type="Pfam" id="PF22542"/>
    </source>
</evidence>
<dbReference type="AlphaFoldDB" id="A0A1E3P5H1"/>
<evidence type="ECO:0000259" key="1">
    <source>
        <dbReference type="Pfam" id="PF10395"/>
    </source>
</evidence>
<gene>
    <name evidence="3" type="ORF">WICANDRAFT_61261</name>
</gene>
<dbReference type="RefSeq" id="XP_019039902.1">
    <property type="nucleotide sequence ID" value="XM_019183144.1"/>
</dbReference>
<feature type="domain" description="Utp8 C-terminal" evidence="2">
    <location>
        <begin position="357"/>
        <end position="556"/>
    </location>
</feature>
<name>A0A1E3P5H1_WICAA</name>
<sequence>MSLSEPYTLAKLPRVSGTSERCEVSRNSDSEALHVGISGASISNYVLKPSPKLIWSHSIPPSSIITSLENDDDQYYVGVYNKTKKTHSLQVIKKLANDSELVKEVEIQSKIINIKSFTNSTIIITEDSVISFDPAFEVSWESKNLYKAIYSEFIEKDVILVVEHQAKKNNLNYRLLSVTGSEVNSKIYENKAKSTDLKFTYSEGVLFQYVNNSIVLYQLPHFQETKTLTLDQLSIKAPSSSKFSFESPAPDRLLLIIDQDFYLINTNFNIVLSTTSSTKSKAEILSTTKAASKNSRASLFGIVLRDGDIAGVPITLDSNTLKDSLGKRPSPNDETFKVVPSIFDIKDEVVDIDSIINRKDFDSALLTFLEAENDYYTEKDKVVDSKFIKSIVSHIFKQNELPERAMTYLLTHPLFPTIDGLLSLLRSKPRLLRQAIVTANVSIKELNQELNTTENDEIFKDIITRLLEFPKDKLNFKDLDSFKIVERIISLDYGYELISLLIDASGLFTWSDDLIIKLQEVLSKKIEALDSGSNALAVIEQIELKHLKTVKKVPVYSIEKLTI</sequence>
<dbReference type="Proteomes" id="UP000094112">
    <property type="component" value="Unassembled WGS sequence"/>
</dbReference>
<evidence type="ECO:0008006" key="5">
    <source>
        <dbReference type="Google" id="ProtNLM"/>
    </source>
</evidence>
<accession>A0A1E3P5H1</accession>
<feature type="domain" description="Utp8 beta-propeller" evidence="1">
    <location>
        <begin position="2"/>
        <end position="327"/>
    </location>
</feature>
<keyword evidence="4" id="KW-1185">Reference proteome</keyword>
<evidence type="ECO:0000313" key="3">
    <source>
        <dbReference type="EMBL" id="ODQ60695.1"/>
    </source>
</evidence>
<proteinExistence type="predicted"/>